<dbReference type="EMBL" id="NBTY01000016">
    <property type="protein sequence ID" value="OTP80115.1"/>
    <property type="molecule type" value="Genomic_DNA"/>
</dbReference>
<evidence type="ECO:0000256" key="2">
    <source>
        <dbReference type="PROSITE-ProRule" id="PRU00169"/>
    </source>
</evidence>
<dbReference type="InterPro" id="IPR011006">
    <property type="entry name" value="CheY-like_superfamily"/>
</dbReference>
<dbReference type="PANTHER" id="PTHR44591">
    <property type="entry name" value="STRESS RESPONSE REGULATOR PROTEIN 1"/>
    <property type="match status" value="1"/>
</dbReference>
<dbReference type="Gene3D" id="3.40.50.2300">
    <property type="match status" value="1"/>
</dbReference>
<dbReference type="AlphaFoldDB" id="A0A242N8W7"/>
<dbReference type="SMART" id="SM00448">
    <property type="entry name" value="REC"/>
    <property type="match status" value="1"/>
</dbReference>
<reference evidence="4 5" key="1">
    <citation type="submission" date="2017-03" db="EMBL/GenBank/DDBJ databases">
        <title>Genome analysis of strain PAMC 26510.</title>
        <authorList>
            <person name="Oh H.-M."/>
            <person name="Yang J.-A."/>
        </authorList>
    </citation>
    <scope>NUCLEOTIDE SEQUENCE [LARGE SCALE GENOMIC DNA]</scope>
    <source>
        <strain evidence="4 5">PAMC 26510</strain>
    </source>
</reference>
<dbReference type="PROSITE" id="PS50110">
    <property type="entry name" value="RESPONSE_REGULATORY"/>
    <property type="match status" value="1"/>
</dbReference>
<dbReference type="InterPro" id="IPR050595">
    <property type="entry name" value="Bact_response_regulator"/>
</dbReference>
<dbReference type="Pfam" id="PF00072">
    <property type="entry name" value="Response_reg"/>
    <property type="match status" value="1"/>
</dbReference>
<dbReference type="Proteomes" id="UP000194546">
    <property type="component" value="Unassembled WGS sequence"/>
</dbReference>
<dbReference type="GO" id="GO:0008168">
    <property type="term" value="F:methyltransferase activity"/>
    <property type="evidence" value="ECO:0007669"/>
    <property type="project" value="UniProtKB-KW"/>
</dbReference>
<feature type="modified residue" description="4-aspartylphosphate" evidence="2">
    <location>
        <position position="51"/>
    </location>
</feature>
<keyword evidence="1 2" id="KW-0597">Phosphoprotein</keyword>
<dbReference type="PANTHER" id="PTHR44591:SF3">
    <property type="entry name" value="RESPONSE REGULATORY DOMAIN-CONTAINING PROTEIN"/>
    <property type="match status" value="1"/>
</dbReference>
<dbReference type="InterPro" id="IPR001789">
    <property type="entry name" value="Sig_transdc_resp-reg_receiver"/>
</dbReference>
<keyword evidence="4" id="KW-0489">Methyltransferase</keyword>
<evidence type="ECO:0000259" key="3">
    <source>
        <dbReference type="PROSITE" id="PS50110"/>
    </source>
</evidence>
<accession>A0A242N8W7</accession>
<proteinExistence type="predicted"/>
<sequence>MHLLFIDDHKDSADAFAEIAVMLGHQVQVAYDGETAIDATQNTTFDVVFFDIGLPDGDGRELCRRVREGGASQHACVIAVTGMMELHAKDLEPFDGFLHKPVSPDDLRRALDFAEG</sequence>
<dbReference type="GO" id="GO:0000160">
    <property type="term" value="P:phosphorelay signal transduction system"/>
    <property type="evidence" value="ECO:0007669"/>
    <property type="project" value="InterPro"/>
</dbReference>
<comment type="caution">
    <text evidence="4">The sequence shown here is derived from an EMBL/GenBank/DDBJ whole genome shotgun (WGS) entry which is preliminary data.</text>
</comment>
<protein>
    <submittedName>
        <fullName evidence="4">Chemotaxis protein methyltransferase CheR</fullName>
    </submittedName>
</protein>
<name>A0A242N8W7_CABSO</name>
<organism evidence="4 5">
    <name type="scientific">Caballeronia sordidicola</name>
    <name type="common">Burkholderia sordidicola</name>
    <dbReference type="NCBI Taxonomy" id="196367"/>
    <lineage>
        <taxon>Bacteria</taxon>
        <taxon>Pseudomonadati</taxon>
        <taxon>Pseudomonadota</taxon>
        <taxon>Betaproteobacteria</taxon>
        <taxon>Burkholderiales</taxon>
        <taxon>Burkholderiaceae</taxon>
        <taxon>Caballeronia</taxon>
    </lineage>
</organism>
<dbReference type="GO" id="GO:0032259">
    <property type="term" value="P:methylation"/>
    <property type="evidence" value="ECO:0007669"/>
    <property type="project" value="UniProtKB-KW"/>
</dbReference>
<evidence type="ECO:0000313" key="5">
    <source>
        <dbReference type="Proteomes" id="UP000194546"/>
    </source>
</evidence>
<gene>
    <name evidence="4" type="ORF">PAMC26510_03915</name>
</gene>
<evidence type="ECO:0000256" key="1">
    <source>
        <dbReference type="ARBA" id="ARBA00022553"/>
    </source>
</evidence>
<dbReference type="SUPFAM" id="SSF52172">
    <property type="entry name" value="CheY-like"/>
    <property type="match status" value="1"/>
</dbReference>
<dbReference type="RefSeq" id="WP_086380547.1">
    <property type="nucleotide sequence ID" value="NZ_NBTY01000016.1"/>
</dbReference>
<evidence type="ECO:0000313" key="4">
    <source>
        <dbReference type="EMBL" id="OTP80115.1"/>
    </source>
</evidence>
<feature type="domain" description="Response regulatory" evidence="3">
    <location>
        <begin position="2"/>
        <end position="115"/>
    </location>
</feature>
<keyword evidence="4" id="KW-0808">Transferase</keyword>